<feature type="domain" description="HTH merR-type" evidence="2">
    <location>
        <begin position="1"/>
        <end position="66"/>
    </location>
</feature>
<protein>
    <submittedName>
        <fullName evidence="3">MerR family transcriptional regulator</fullName>
    </submittedName>
</protein>
<evidence type="ECO:0000256" key="1">
    <source>
        <dbReference type="SAM" id="MobiDB-lite"/>
    </source>
</evidence>
<comment type="caution">
    <text evidence="3">The sequence shown here is derived from an EMBL/GenBank/DDBJ whole genome shotgun (WGS) entry which is preliminary data.</text>
</comment>
<sequence>MKSKDAAVTLNVSQTTVKRWASYYPTVFRKDQFGHYIFNDQDLALLGFIKAAIERGETMEQIQLPMPAGAPAAEADQQPRLLEAFLETAASSALLQTAENDVLTRILQMERRLDQKADEVVNAQIRQHREELEELRRMVEQLAASVEQTRQPTPAEELRRGAAETKPTVHAPARKRGLFKSMFMWF</sequence>
<feature type="region of interest" description="Disordered" evidence="1">
    <location>
        <begin position="145"/>
        <end position="170"/>
    </location>
</feature>
<organism evidence="3 4">
    <name type="scientific">Paenibacillus artemisiicola</name>
    <dbReference type="NCBI Taxonomy" id="1172618"/>
    <lineage>
        <taxon>Bacteria</taxon>
        <taxon>Bacillati</taxon>
        <taxon>Bacillota</taxon>
        <taxon>Bacilli</taxon>
        <taxon>Bacillales</taxon>
        <taxon>Paenibacillaceae</taxon>
        <taxon>Paenibacillus</taxon>
    </lineage>
</organism>
<keyword evidence="4" id="KW-1185">Reference proteome</keyword>
<dbReference type="Pfam" id="PF13411">
    <property type="entry name" value="MerR_1"/>
    <property type="match status" value="1"/>
</dbReference>
<reference evidence="3 4" key="1">
    <citation type="submission" date="2021-03" db="EMBL/GenBank/DDBJ databases">
        <title>Paenibacillus artemisicola MWE-103 whole genome sequence.</title>
        <authorList>
            <person name="Ham Y.J."/>
        </authorList>
    </citation>
    <scope>NUCLEOTIDE SEQUENCE [LARGE SCALE GENOMIC DNA]</scope>
    <source>
        <strain evidence="3 4">MWE-103</strain>
    </source>
</reference>
<gene>
    <name evidence="3" type="ORF">I8J29_15910</name>
</gene>
<dbReference type="SUPFAM" id="SSF46955">
    <property type="entry name" value="Putative DNA-binding domain"/>
    <property type="match status" value="1"/>
</dbReference>
<dbReference type="InterPro" id="IPR009061">
    <property type="entry name" value="DNA-bd_dom_put_sf"/>
</dbReference>
<dbReference type="InterPro" id="IPR000551">
    <property type="entry name" value="MerR-type_HTH_dom"/>
</dbReference>
<dbReference type="Gene3D" id="1.10.1660.10">
    <property type="match status" value="1"/>
</dbReference>
<evidence type="ECO:0000313" key="3">
    <source>
        <dbReference type="EMBL" id="MBO7745697.1"/>
    </source>
</evidence>
<evidence type="ECO:0000259" key="2">
    <source>
        <dbReference type="Pfam" id="PF13411"/>
    </source>
</evidence>
<name>A0ABS3WBJ6_9BACL</name>
<dbReference type="RefSeq" id="WP_208848524.1">
    <property type="nucleotide sequence ID" value="NZ_JAGGDJ010000011.1"/>
</dbReference>
<proteinExistence type="predicted"/>
<dbReference type="EMBL" id="JAGGDJ010000011">
    <property type="protein sequence ID" value="MBO7745697.1"/>
    <property type="molecule type" value="Genomic_DNA"/>
</dbReference>
<evidence type="ECO:0000313" key="4">
    <source>
        <dbReference type="Proteomes" id="UP000670947"/>
    </source>
</evidence>
<accession>A0ABS3WBJ6</accession>
<dbReference type="Proteomes" id="UP000670947">
    <property type="component" value="Unassembled WGS sequence"/>
</dbReference>